<dbReference type="PATRIC" id="fig|1423750.3.peg.821"/>
<protein>
    <submittedName>
        <fullName evidence="2">Transcription regulator</fullName>
    </submittedName>
</protein>
<reference evidence="2 3" key="1">
    <citation type="journal article" date="2015" name="Genome Announc.">
        <title>Expanding the biotechnology potential of lactobacilli through comparative genomics of 213 strains and associated genera.</title>
        <authorList>
            <person name="Sun Z."/>
            <person name="Harris H.M."/>
            <person name="McCann A."/>
            <person name="Guo C."/>
            <person name="Argimon S."/>
            <person name="Zhang W."/>
            <person name="Yang X."/>
            <person name="Jeffery I.B."/>
            <person name="Cooney J.C."/>
            <person name="Kagawa T.F."/>
            <person name="Liu W."/>
            <person name="Song Y."/>
            <person name="Salvetti E."/>
            <person name="Wrobel A."/>
            <person name="Rasinkangas P."/>
            <person name="Parkhill J."/>
            <person name="Rea M.C."/>
            <person name="O'Sullivan O."/>
            <person name="Ritari J."/>
            <person name="Douillard F.P."/>
            <person name="Paul Ross R."/>
            <person name="Yang R."/>
            <person name="Briner A.E."/>
            <person name="Felis G.E."/>
            <person name="de Vos W.M."/>
            <person name="Barrangou R."/>
            <person name="Klaenhammer T.R."/>
            <person name="Caufield P.W."/>
            <person name="Cui Y."/>
            <person name="Zhang H."/>
            <person name="O'Toole P.W."/>
        </authorList>
    </citation>
    <scope>NUCLEOTIDE SEQUENCE [LARGE SCALE GENOMIC DNA]</scope>
    <source>
        <strain evidence="2 3">DSM 18630</strain>
    </source>
</reference>
<dbReference type="InterPro" id="IPR010982">
    <property type="entry name" value="Lambda_DNA-bd_dom_sf"/>
</dbReference>
<sequence>MKGTYISLGEIIMKTGELIRKIRLEKGIKANYVYNDLMSRSSSYKYEHGQDETTAINLVSIVERLNLDFPEFCNLFERETNNHKRLETYRKNLFANFRQAKLKDIKLVKDQLEKFYKRDPLLSVKHLILIADAMYKKLEKIKLTKEKEIILKYLKKNNNWGFYEYQLLSDSLFMLDAASLKNLFSTNDKWREFYKDENNLELQVFKIQVLFKIVIFFMISKFSEAEFFLKILNDLPISENDVQAKCYQQFANGLRKIQEENFEEGVKVISDVLTYCQVLNLDNLFAEFATILKKNFNYDCFQSGKV</sequence>
<dbReference type="CDD" id="cd00093">
    <property type="entry name" value="HTH_XRE"/>
    <property type="match status" value="1"/>
</dbReference>
<dbReference type="InterPro" id="IPR001387">
    <property type="entry name" value="Cro/C1-type_HTH"/>
</dbReference>
<organism evidence="2 3">
    <name type="scientific">Liquorilactobacillus ghanensis DSM 18630</name>
    <dbReference type="NCBI Taxonomy" id="1423750"/>
    <lineage>
        <taxon>Bacteria</taxon>
        <taxon>Bacillati</taxon>
        <taxon>Bacillota</taxon>
        <taxon>Bacilli</taxon>
        <taxon>Lactobacillales</taxon>
        <taxon>Lactobacillaceae</taxon>
        <taxon>Liquorilactobacillus</taxon>
    </lineage>
</organism>
<gene>
    <name evidence="2" type="ORF">FC89_GL000798</name>
</gene>
<evidence type="ECO:0000313" key="3">
    <source>
        <dbReference type="Proteomes" id="UP000051451"/>
    </source>
</evidence>
<dbReference type="PANTHER" id="PTHR37038">
    <property type="entry name" value="TRANSCRIPTIONAL REGULATOR-RELATED"/>
    <property type="match status" value="1"/>
</dbReference>
<dbReference type="Gene3D" id="1.10.260.40">
    <property type="entry name" value="lambda repressor-like DNA-binding domains"/>
    <property type="match status" value="1"/>
</dbReference>
<feature type="domain" description="HTH-type transcriptional regulator Rgg C-terminal" evidence="1">
    <location>
        <begin position="107"/>
        <end position="289"/>
    </location>
</feature>
<proteinExistence type="predicted"/>
<dbReference type="Pfam" id="PF21259">
    <property type="entry name" value="Rgg_C"/>
    <property type="match status" value="1"/>
</dbReference>
<dbReference type="AlphaFoldDB" id="A0A0R1VJI3"/>
<dbReference type="SUPFAM" id="SSF47413">
    <property type="entry name" value="lambda repressor-like DNA-binding domains"/>
    <property type="match status" value="1"/>
</dbReference>
<name>A0A0R1VJI3_9LACO</name>
<dbReference type="GO" id="GO:0003677">
    <property type="term" value="F:DNA binding"/>
    <property type="evidence" value="ECO:0007669"/>
    <property type="project" value="InterPro"/>
</dbReference>
<dbReference type="OrthoDB" id="2310942at2"/>
<dbReference type="STRING" id="1423750.FC89_GL000798"/>
<dbReference type="InterPro" id="IPR053163">
    <property type="entry name" value="HTH-type_regulator_Rgg"/>
</dbReference>
<comment type="caution">
    <text evidence="2">The sequence shown here is derived from an EMBL/GenBank/DDBJ whole genome shotgun (WGS) entry which is preliminary data.</text>
</comment>
<accession>A0A0R1VJI3</accession>
<evidence type="ECO:0000313" key="2">
    <source>
        <dbReference type="EMBL" id="KRM05934.1"/>
    </source>
</evidence>
<dbReference type="EMBL" id="AZGB01000016">
    <property type="protein sequence ID" value="KRM05934.1"/>
    <property type="molecule type" value="Genomic_DNA"/>
</dbReference>
<dbReference type="NCBIfam" id="TIGR01716">
    <property type="entry name" value="RGG_Cterm"/>
    <property type="match status" value="1"/>
</dbReference>
<keyword evidence="3" id="KW-1185">Reference proteome</keyword>
<evidence type="ECO:0000259" key="1">
    <source>
        <dbReference type="Pfam" id="PF21259"/>
    </source>
</evidence>
<dbReference type="InterPro" id="IPR010057">
    <property type="entry name" value="Transcription_activator_Rgg_C"/>
</dbReference>
<dbReference type="Proteomes" id="UP000051451">
    <property type="component" value="Unassembled WGS sequence"/>
</dbReference>